<comment type="subunit">
    <text evidence="5 15">Homodimer.</text>
</comment>
<dbReference type="InterPro" id="IPR005986">
    <property type="entry name" value="Asp_semialdehyde_DH_beta"/>
</dbReference>
<comment type="function">
    <text evidence="15">Catalyzes the NADPH-dependent formation of L-aspartate-semialdehyde (L-ASA) by the reductive dephosphorylation of L-aspartyl-4-phosphate.</text>
</comment>
<keyword evidence="8 15" id="KW-0791">Threonine biosynthesis</keyword>
<evidence type="ECO:0000256" key="4">
    <source>
        <dbReference type="ARBA" id="ARBA00010584"/>
    </source>
</evidence>
<evidence type="ECO:0000256" key="1">
    <source>
        <dbReference type="ARBA" id="ARBA00005021"/>
    </source>
</evidence>
<evidence type="ECO:0000256" key="16">
    <source>
        <dbReference type="PIRSR" id="PIRSR000148-1"/>
    </source>
</evidence>
<dbReference type="EMBL" id="JAJFAT010000001">
    <property type="protein sequence ID" value="MCC3143866.1"/>
    <property type="molecule type" value="Genomic_DNA"/>
</dbReference>
<keyword evidence="9 15" id="KW-0521">NADP</keyword>
<organism evidence="18 19">
    <name type="scientific">Halanaerobium polyolivorans</name>
    <dbReference type="NCBI Taxonomy" id="2886943"/>
    <lineage>
        <taxon>Bacteria</taxon>
        <taxon>Bacillati</taxon>
        <taxon>Bacillota</taxon>
        <taxon>Clostridia</taxon>
        <taxon>Halanaerobiales</taxon>
        <taxon>Halanaerobiaceae</taxon>
        <taxon>Halanaerobium</taxon>
    </lineage>
</organism>
<evidence type="ECO:0000259" key="17">
    <source>
        <dbReference type="SMART" id="SM00859"/>
    </source>
</evidence>
<comment type="caution">
    <text evidence="15">Lacks conserved residue(s) required for the propagation of feature annotation.</text>
</comment>
<dbReference type="GO" id="GO:0009089">
    <property type="term" value="P:lysine biosynthetic process via diaminopimelate"/>
    <property type="evidence" value="ECO:0007669"/>
    <property type="project" value="UniProtKB-UniRule"/>
</dbReference>
<evidence type="ECO:0000256" key="6">
    <source>
        <dbReference type="ARBA" id="ARBA00013120"/>
    </source>
</evidence>
<dbReference type="GO" id="GO:0009088">
    <property type="term" value="P:threonine biosynthetic process"/>
    <property type="evidence" value="ECO:0007669"/>
    <property type="project" value="UniProtKB-UniRule"/>
</dbReference>
<feature type="binding site" evidence="15">
    <location>
        <position position="100"/>
    </location>
    <ligand>
        <name>phosphate</name>
        <dbReference type="ChEBI" id="CHEBI:43474"/>
    </ligand>
</feature>
<dbReference type="AlphaFoldDB" id="A0AAW4WZX1"/>
<gene>
    <name evidence="15" type="primary">asd</name>
    <name evidence="18" type="ORF">LJ207_00805</name>
</gene>
<feature type="domain" description="Semialdehyde dehydrogenase NAD-binding" evidence="17">
    <location>
        <begin position="5"/>
        <end position="120"/>
    </location>
</feature>
<feature type="active site" description="Proton acceptor" evidence="15 16">
    <location>
        <position position="242"/>
    </location>
</feature>
<dbReference type="NCBIfam" id="TIGR01296">
    <property type="entry name" value="asd_B"/>
    <property type="match status" value="1"/>
</dbReference>
<keyword evidence="10 15" id="KW-0220">Diaminopimelate biosynthesis</keyword>
<dbReference type="SUPFAM" id="SSF51735">
    <property type="entry name" value="NAD(P)-binding Rossmann-fold domains"/>
    <property type="match status" value="1"/>
</dbReference>
<sequence length="338" mass="37666">MREYNIAVVGATGLVGREMLKILSEREFPIADLKLFASSRSEGKIIEFEDRKLTVEVVKEGCFEGIDIALFSAGSDISKEVAPLVKKAGGIVIDNSNAFRMDKDVPLIVPEVNGEHLNGDQQIIANPNCSTIQMVMLLKPLANSYGLKRVVINTYQAVSGAGKKAVDELIEQTKAYLNKEEIKNENFNHQIAFNAIPQIDVFLDNDYTKEEMKMVNECKKILADEELAVTATCVRIPVIFGHGESLNIELNSTYNINDIKNIFANTKNVEVIDDPAQEKYPLQIDTENNDNILVGRIRRDNSKENTINLWLTANNLRKGAALNAVQIAEYLAEHDLIN</sequence>
<evidence type="ECO:0000256" key="8">
    <source>
        <dbReference type="ARBA" id="ARBA00022697"/>
    </source>
</evidence>
<evidence type="ECO:0000313" key="19">
    <source>
        <dbReference type="Proteomes" id="UP001199296"/>
    </source>
</evidence>
<accession>A0AAW4WZX1</accession>
<protein>
    <recommendedName>
        <fullName evidence="6 15">Aspartate-semialdehyde dehydrogenase</fullName>
        <shortName evidence="15">ASA dehydrogenase</shortName>
        <shortName evidence="15">ASADH</shortName>
        <ecNumber evidence="6 15">1.2.1.11</ecNumber>
    </recommendedName>
    <alternativeName>
        <fullName evidence="15">Aspartate-beta-semialdehyde dehydrogenase</fullName>
    </alternativeName>
</protein>
<dbReference type="GO" id="GO:0050661">
    <property type="term" value="F:NADP binding"/>
    <property type="evidence" value="ECO:0007669"/>
    <property type="project" value="UniProtKB-UniRule"/>
</dbReference>
<dbReference type="Proteomes" id="UP001199296">
    <property type="component" value="Unassembled WGS sequence"/>
</dbReference>
<evidence type="ECO:0000256" key="13">
    <source>
        <dbReference type="ARBA" id="ARBA00023167"/>
    </source>
</evidence>
<dbReference type="RefSeq" id="WP_229343157.1">
    <property type="nucleotide sequence ID" value="NZ_JAJFAT010000001.1"/>
</dbReference>
<dbReference type="GO" id="GO:0004073">
    <property type="term" value="F:aspartate-semialdehyde dehydrogenase activity"/>
    <property type="evidence" value="ECO:0007669"/>
    <property type="project" value="UniProtKB-UniRule"/>
</dbReference>
<feature type="binding site" evidence="15">
    <location>
        <begin position="40"/>
        <end position="41"/>
    </location>
    <ligand>
        <name>NADP(+)</name>
        <dbReference type="ChEBI" id="CHEBI:58349"/>
    </ligand>
</feature>
<keyword evidence="11 15" id="KW-0560">Oxidoreductase</keyword>
<dbReference type="EC" id="1.2.1.11" evidence="6 15"/>
<evidence type="ECO:0000256" key="9">
    <source>
        <dbReference type="ARBA" id="ARBA00022857"/>
    </source>
</evidence>
<feature type="binding site" evidence="15">
    <location>
        <position position="315"/>
    </location>
    <ligand>
        <name>NADP(+)</name>
        <dbReference type="ChEBI" id="CHEBI:58349"/>
    </ligand>
</feature>
<dbReference type="Pfam" id="PF01118">
    <property type="entry name" value="Semialdhyde_dh"/>
    <property type="match status" value="1"/>
</dbReference>
<name>A0AAW4WZX1_9FIRM</name>
<dbReference type="SUPFAM" id="SSF55347">
    <property type="entry name" value="Glyceraldehyde-3-phosphate dehydrogenase-like, C-terminal domain"/>
    <property type="match status" value="1"/>
</dbReference>
<dbReference type="GO" id="GO:0046983">
    <property type="term" value="F:protein dimerization activity"/>
    <property type="evidence" value="ECO:0007669"/>
    <property type="project" value="InterPro"/>
</dbReference>
<dbReference type="Gene3D" id="3.30.360.10">
    <property type="entry name" value="Dihydrodipicolinate Reductase, domain 2"/>
    <property type="match status" value="1"/>
</dbReference>
<evidence type="ECO:0000256" key="7">
    <source>
        <dbReference type="ARBA" id="ARBA00022605"/>
    </source>
</evidence>
<comment type="pathway">
    <text evidence="2 15">Amino-acid biosynthesis; L-lysine biosynthesis via DAP pathway; (S)-tetrahydrodipicolinate from L-aspartate: step 2/4.</text>
</comment>
<evidence type="ECO:0000256" key="2">
    <source>
        <dbReference type="ARBA" id="ARBA00005076"/>
    </source>
</evidence>
<evidence type="ECO:0000256" key="15">
    <source>
        <dbReference type="HAMAP-Rule" id="MF_02121"/>
    </source>
</evidence>
<dbReference type="GO" id="GO:0051287">
    <property type="term" value="F:NAD binding"/>
    <property type="evidence" value="ECO:0007669"/>
    <property type="project" value="InterPro"/>
</dbReference>
<comment type="pathway">
    <text evidence="3 15">Amino-acid biosynthesis; L-threonine biosynthesis; L-threonine from L-aspartate: step 2/5.</text>
</comment>
<dbReference type="PANTHER" id="PTHR46278:SF2">
    <property type="entry name" value="ASPARTATE-SEMIALDEHYDE DEHYDROGENASE"/>
    <property type="match status" value="1"/>
</dbReference>
<keyword evidence="12 15" id="KW-0457">Lysine biosynthesis</keyword>
<dbReference type="Gene3D" id="3.40.50.720">
    <property type="entry name" value="NAD(P)-binding Rossmann-like Domain"/>
    <property type="match status" value="1"/>
</dbReference>
<dbReference type="Pfam" id="PF02774">
    <property type="entry name" value="Semialdhyde_dhC"/>
    <property type="match status" value="1"/>
</dbReference>
<feature type="binding site" evidence="15">
    <location>
        <position position="156"/>
    </location>
    <ligand>
        <name>substrate</name>
    </ligand>
</feature>
<evidence type="ECO:0000256" key="14">
    <source>
        <dbReference type="ARBA" id="ARBA00047891"/>
    </source>
</evidence>
<dbReference type="InterPro" id="IPR000534">
    <property type="entry name" value="Semialdehyde_DH_NAD-bd"/>
</dbReference>
<proteinExistence type="inferred from homology"/>
<comment type="pathway">
    <text evidence="1 15">Amino-acid biosynthesis; L-methionine biosynthesis via de novo pathway; L-homoserine from L-aspartate: step 2/3.</text>
</comment>
<dbReference type="PANTHER" id="PTHR46278">
    <property type="entry name" value="DEHYDROGENASE, PUTATIVE-RELATED"/>
    <property type="match status" value="1"/>
</dbReference>
<dbReference type="CDD" id="cd02316">
    <property type="entry name" value="VcASADH2_like_N"/>
    <property type="match status" value="1"/>
</dbReference>
<comment type="catalytic activity">
    <reaction evidence="14 15">
        <text>L-aspartate 4-semialdehyde + phosphate + NADP(+) = 4-phospho-L-aspartate + NADPH + H(+)</text>
        <dbReference type="Rhea" id="RHEA:24284"/>
        <dbReference type="ChEBI" id="CHEBI:15378"/>
        <dbReference type="ChEBI" id="CHEBI:43474"/>
        <dbReference type="ChEBI" id="CHEBI:57535"/>
        <dbReference type="ChEBI" id="CHEBI:57783"/>
        <dbReference type="ChEBI" id="CHEBI:58349"/>
        <dbReference type="ChEBI" id="CHEBI:537519"/>
        <dbReference type="EC" id="1.2.1.11"/>
    </reaction>
</comment>
<evidence type="ECO:0000313" key="18">
    <source>
        <dbReference type="EMBL" id="MCC3143866.1"/>
    </source>
</evidence>
<dbReference type="InterPro" id="IPR012080">
    <property type="entry name" value="Asp_semialdehyde_DH"/>
</dbReference>
<feature type="active site" description="Acyl-thioester intermediate" evidence="15 16">
    <location>
        <position position="129"/>
    </location>
</feature>
<keyword evidence="7 15" id="KW-0028">Amino-acid biosynthesis</keyword>
<dbReference type="HAMAP" id="MF_02121">
    <property type="entry name" value="ASADH"/>
    <property type="match status" value="1"/>
</dbReference>
<evidence type="ECO:0000256" key="11">
    <source>
        <dbReference type="ARBA" id="ARBA00023002"/>
    </source>
</evidence>
<evidence type="ECO:0000256" key="3">
    <source>
        <dbReference type="ARBA" id="ARBA00005097"/>
    </source>
</evidence>
<dbReference type="GO" id="GO:0009097">
    <property type="term" value="P:isoleucine biosynthetic process"/>
    <property type="evidence" value="ECO:0007669"/>
    <property type="project" value="UniProtKB-UniRule"/>
</dbReference>
<keyword evidence="13 15" id="KW-0486">Methionine biosynthesis</keyword>
<comment type="caution">
    <text evidence="18">The sequence shown here is derived from an EMBL/GenBank/DDBJ whole genome shotgun (WGS) entry which is preliminary data.</text>
</comment>
<dbReference type="InterPro" id="IPR012280">
    <property type="entry name" value="Semialdhyde_DH_dimer_dom"/>
</dbReference>
<evidence type="ECO:0000256" key="5">
    <source>
        <dbReference type="ARBA" id="ARBA00011738"/>
    </source>
</evidence>
<keyword evidence="19" id="KW-1185">Reference proteome</keyword>
<dbReference type="GO" id="GO:0071266">
    <property type="term" value="P:'de novo' L-methionine biosynthetic process"/>
    <property type="evidence" value="ECO:0007669"/>
    <property type="project" value="UniProtKB-UniRule"/>
</dbReference>
<evidence type="ECO:0000256" key="12">
    <source>
        <dbReference type="ARBA" id="ARBA00023154"/>
    </source>
</evidence>
<feature type="binding site" evidence="15">
    <location>
        <begin position="12"/>
        <end position="15"/>
    </location>
    <ligand>
        <name>NADP(+)</name>
        <dbReference type="ChEBI" id="CHEBI:58349"/>
    </ligand>
</feature>
<dbReference type="CDD" id="cd18131">
    <property type="entry name" value="ASADH_C_bac_euk_like"/>
    <property type="match status" value="1"/>
</dbReference>
<feature type="binding site" evidence="15">
    <location>
        <begin position="159"/>
        <end position="160"/>
    </location>
    <ligand>
        <name>NADP(+)</name>
        <dbReference type="ChEBI" id="CHEBI:58349"/>
    </ligand>
</feature>
<feature type="binding site" evidence="15">
    <location>
        <position position="235"/>
    </location>
    <ligand>
        <name>substrate</name>
    </ligand>
</feature>
<dbReference type="SMART" id="SM00859">
    <property type="entry name" value="Semialdhyde_dh"/>
    <property type="match status" value="1"/>
</dbReference>
<comment type="similarity">
    <text evidence="4 15">Belongs to the aspartate-semialdehyde dehydrogenase family.</text>
</comment>
<dbReference type="InterPro" id="IPR036291">
    <property type="entry name" value="NAD(P)-bd_dom_sf"/>
</dbReference>
<dbReference type="NCBIfam" id="NF011456">
    <property type="entry name" value="PRK14874.1"/>
    <property type="match status" value="1"/>
</dbReference>
<reference evidence="18 19" key="1">
    <citation type="submission" date="2021-10" db="EMBL/GenBank/DDBJ databases">
        <authorList>
            <person name="Grouzdev D.S."/>
            <person name="Pantiukh K.S."/>
            <person name="Krutkina M.S."/>
        </authorList>
    </citation>
    <scope>NUCLEOTIDE SEQUENCE [LARGE SCALE GENOMIC DNA]</scope>
    <source>
        <strain evidence="18 19">Z-7514</strain>
    </source>
</reference>
<dbReference type="GO" id="GO:0019877">
    <property type="term" value="P:diaminopimelate biosynthetic process"/>
    <property type="evidence" value="ECO:0007669"/>
    <property type="project" value="UniProtKB-UniRule"/>
</dbReference>
<evidence type="ECO:0000256" key="10">
    <source>
        <dbReference type="ARBA" id="ARBA00022915"/>
    </source>
</evidence>
<dbReference type="PIRSF" id="PIRSF000148">
    <property type="entry name" value="ASA_dh"/>
    <property type="match status" value="1"/>
</dbReference>